<evidence type="ECO:0000259" key="9">
    <source>
        <dbReference type="PROSITE" id="PS50928"/>
    </source>
</evidence>
<dbReference type="PANTHER" id="PTHR42929:SF5">
    <property type="entry name" value="ABC TRANSPORTER PERMEASE PROTEIN"/>
    <property type="match status" value="1"/>
</dbReference>
<feature type="domain" description="ABC transmembrane type-1" evidence="9">
    <location>
        <begin position="197"/>
        <end position="403"/>
    </location>
</feature>
<evidence type="ECO:0000256" key="2">
    <source>
        <dbReference type="ARBA" id="ARBA00007069"/>
    </source>
</evidence>
<dbReference type="OrthoDB" id="7915284at2"/>
<feature type="transmembrane region" description="Helical" evidence="8">
    <location>
        <begin position="380"/>
        <end position="401"/>
    </location>
</feature>
<evidence type="ECO:0000256" key="4">
    <source>
        <dbReference type="ARBA" id="ARBA00022475"/>
    </source>
</evidence>
<dbReference type="GO" id="GO:0055085">
    <property type="term" value="P:transmembrane transport"/>
    <property type="evidence" value="ECO:0007669"/>
    <property type="project" value="InterPro"/>
</dbReference>
<geneLocation type="plasmid" evidence="10 11">
    <name>unnamed6</name>
</geneLocation>
<dbReference type="RefSeq" id="WP_149201517.1">
    <property type="nucleotide sequence ID" value="NZ_BSOV01000011.1"/>
</dbReference>
<feature type="transmembrane region" description="Helical" evidence="8">
    <location>
        <begin position="201"/>
        <end position="223"/>
    </location>
</feature>
<dbReference type="EMBL" id="CP054621">
    <property type="protein sequence ID" value="QKS54346.1"/>
    <property type="molecule type" value="Genomic_DNA"/>
</dbReference>
<reference evidence="10 11" key="1">
    <citation type="submission" date="2020-06" db="EMBL/GenBank/DDBJ databases">
        <title>Complete genome of Azosprillum oryzae KACC14407.</title>
        <authorList>
            <person name="Kim M."/>
            <person name="Park Y.-J."/>
            <person name="Shin J.-H."/>
        </authorList>
    </citation>
    <scope>NUCLEOTIDE SEQUENCE [LARGE SCALE GENOMIC DNA]</scope>
    <source>
        <strain evidence="10 11">KACC 14407</strain>
        <plasmid evidence="10 11">unnamed6</plasmid>
    </source>
</reference>
<evidence type="ECO:0000256" key="6">
    <source>
        <dbReference type="ARBA" id="ARBA00022989"/>
    </source>
</evidence>
<feature type="transmembrane region" description="Helical" evidence="8">
    <location>
        <begin position="27"/>
        <end position="48"/>
    </location>
</feature>
<keyword evidence="3" id="KW-0813">Transport</keyword>
<protein>
    <submittedName>
        <fullName evidence="10">ABC transporter permease</fullName>
    </submittedName>
</protein>
<organism evidence="10 11">
    <name type="scientific">Azospirillum oryzae</name>
    <dbReference type="NCBI Taxonomy" id="286727"/>
    <lineage>
        <taxon>Bacteria</taxon>
        <taxon>Pseudomonadati</taxon>
        <taxon>Pseudomonadota</taxon>
        <taxon>Alphaproteobacteria</taxon>
        <taxon>Rhodospirillales</taxon>
        <taxon>Azospirillaceae</taxon>
        <taxon>Azospirillum</taxon>
    </lineage>
</organism>
<dbReference type="CDD" id="cd06261">
    <property type="entry name" value="TM_PBP2"/>
    <property type="match status" value="1"/>
</dbReference>
<dbReference type="KEGG" id="aoz:HUE56_28250"/>
<dbReference type="Proteomes" id="UP000509702">
    <property type="component" value="Plasmid unnamed6"/>
</dbReference>
<keyword evidence="5 8" id="KW-0812">Transmembrane</keyword>
<dbReference type="InterPro" id="IPR000515">
    <property type="entry name" value="MetI-like"/>
</dbReference>
<dbReference type="PROSITE" id="PS50928">
    <property type="entry name" value="ABC_TM1"/>
    <property type="match status" value="1"/>
</dbReference>
<evidence type="ECO:0000256" key="7">
    <source>
        <dbReference type="ARBA" id="ARBA00023136"/>
    </source>
</evidence>
<feature type="transmembrane region" description="Helical" evidence="8">
    <location>
        <begin position="229"/>
        <end position="247"/>
    </location>
</feature>
<evidence type="ECO:0000256" key="3">
    <source>
        <dbReference type="ARBA" id="ARBA00022448"/>
    </source>
</evidence>
<keyword evidence="4" id="KW-1003">Cell membrane</keyword>
<keyword evidence="6 8" id="KW-1133">Transmembrane helix</keyword>
<proteinExistence type="inferred from homology"/>
<keyword evidence="10" id="KW-0614">Plasmid</keyword>
<dbReference type="Gene3D" id="1.10.3720.10">
    <property type="entry name" value="MetI-like"/>
    <property type="match status" value="1"/>
</dbReference>
<dbReference type="GO" id="GO:0005886">
    <property type="term" value="C:plasma membrane"/>
    <property type="evidence" value="ECO:0007669"/>
    <property type="project" value="UniProtKB-SubCell"/>
</dbReference>
<comment type="subcellular location">
    <subcellularLocation>
        <location evidence="1">Cell membrane</location>
        <topology evidence="1">Multi-pass membrane protein</topology>
    </subcellularLocation>
</comment>
<keyword evidence="7 8" id="KW-0472">Membrane</keyword>
<sequence length="416" mass="44578">MATTTEAMDGASALTPPSLSSRAKARMVSALLIAPLILFLTLVFVLPLGGMLVHAVENGEVGAALPGVAAEMRGWTGEGLPPESAYAALARDLKAAYGEPRLGEASRRLNYERSGYRALLTRTARSVRAIDRPQAGWAAELTAIDPRWGEPATWAALRRASPPLTPYYLLTALDLRMDNNGSIARAPAEERIYIDTLGRTLWIGFVTTLLCLVLGFPLAHALVSLPRGFASVLMVCVLLPFWTSLLVRTSAWIVVLQKEGVLNGLLTRLGIVDAPLELVFNRFGLYVAMVHILLPFMILPILSVMKGISPSYMRASASLGAHPAVGFLKVYLPMTLPGVGAGCLMTFIIGVGYYITPSLVGGARDQMTSYFIAYYANTTINWGLSSALGAILLACIMLLYATVGRLIGVGRIAGIQ</sequence>
<feature type="transmembrane region" description="Helical" evidence="8">
    <location>
        <begin position="339"/>
        <end position="360"/>
    </location>
</feature>
<accession>A0A6N1ARX2</accession>
<evidence type="ECO:0000256" key="8">
    <source>
        <dbReference type="SAM" id="Phobius"/>
    </source>
</evidence>
<gene>
    <name evidence="10" type="ORF">HUE56_28250</name>
</gene>
<evidence type="ECO:0000256" key="1">
    <source>
        <dbReference type="ARBA" id="ARBA00004651"/>
    </source>
</evidence>
<name>A0A6N1ARX2_9PROT</name>
<dbReference type="PANTHER" id="PTHR42929">
    <property type="entry name" value="INNER MEMBRANE ABC TRANSPORTER PERMEASE PROTEIN YDCU-RELATED-RELATED"/>
    <property type="match status" value="1"/>
</dbReference>
<feature type="transmembrane region" description="Helical" evidence="8">
    <location>
        <begin position="283"/>
        <end position="305"/>
    </location>
</feature>
<dbReference type="AlphaFoldDB" id="A0A6N1ARX2"/>
<keyword evidence="11" id="KW-1185">Reference proteome</keyword>
<evidence type="ECO:0000313" key="10">
    <source>
        <dbReference type="EMBL" id="QKS54346.1"/>
    </source>
</evidence>
<evidence type="ECO:0000313" key="11">
    <source>
        <dbReference type="Proteomes" id="UP000509702"/>
    </source>
</evidence>
<dbReference type="InterPro" id="IPR035906">
    <property type="entry name" value="MetI-like_sf"/>
</dbReference>
<evidence type="ECO:0000256" key="5">
    <source>
        <dbReference type="ARBA" id="ARBA00022692"/>
    </source>
</evidence>
<dbReference type="SUPFAM" id="SSF161098">
    <property type="entry name" value="MetI-like"/>
    <property type="match status" value="1"/>
</dbReference>
<comment type="similarity">
    <text evidence="2">Belongs to the binding-protein-dependent transport system permease family. CysTW subfamily.</text>
</comment>